<dbReference type="PANTHER" id="PTHR30388">
    <property type="entry name" value="ALDEHYDE OXIDOREDUCTASE MOLYBDENUM COFACTOR ASSEMBLY PROTEIN"/>
    <property type="match status" value="1"/>
</dbReference>
<proteinExistence type="predicted"/>
<dbReference type="AlphaFoldDB" id="A0A5C2H641"/>
<dbReference type="Gene3D" id="3.40.50.720">
    <property type="entry name" value="NAD(P)-binding Rossmann-like Domain"/>
    <property type="match status" value="1"/>
</dbReference>
<dbReference type="Pfam" id="PF13478">
    <property type="entry name" value="XdhC_C"/>
    <property type="match status" value="1"/>
</dbReference>
<evidence type="ECO:0000313" key="1">
    <source>
        <dbReference type="EMBL" id="QEP34431.1"/>
    </source>
</evidence>
<dbReference type="InterPro" id="IPR027051">
    <property type="entry name" value="XdhC_Rossmann_dom"/>
</dbReference>
<dbReference type="PANTHER" id="PTHR30388:SF4">
    <property type="entry name" value="MOLYBDENUM COFACTOR INSERTION CHAPERONE PAOD"/>
    <property type="match status" value="1"/>
</dbReference>
<dbReference type="Proteomes" id="UP000322726">
    <property type="component" value="Chromosome"/>
</dbReference>
<evidence type="ECO:0000313" key="2">
    <source>
        <dbReference type="Proteomes" id="UP000322726"/>
    </source>
</evidence>
<reference evidence="2" key="1">
    <citation type="submission" date="2019-09" db="EMBL/GenBank/DDBJ databases">
        <title>Complete genome sequencing of four Arcobacter species reveals a diverse suite of mobile elements.</title>
        <authorList>
            <person name="On S.L.W."/>
            <person name="Miller W.G."/>
            <person name="Biggs P."/>
            <person name="Cornelius A."/>
            <person name="Vandamme P."/>
        </authorList>
    </citation>
    <scope>NUCLEOTIDE SEQUENCE [LARGE SCALE GENOMIC DNA]</scope>
    <source>
        <strain evidence="2">LMG 26638</strain>
    </source>
</reference>
<dbReference type="EMBL" id="CP035928">
    <property type="protein sequence ID" value="QEP34431.1"/>
    <property type="molecule type" value="Genomic_DNA"/>
</dbReference>
<accession>A0A5C2H641</accession>
<reference evidence="1 2" key="2">
    <citation type="submission" date="2019-09" db="EMBL/GenBank/DDBJ databases">
        <title>Complete genome sequencing of four Arcobacter species reveals a diverse suite of mobile elements.</title>
        <authorList>
            <person name="Miller W.G."/>
            <person name="Yee E."/>
            <person name="Bono J.L."/>
        </authorList>
    </citation>
    <scope>NUCLEOTIDE SEQUENCE [LARGE SCALE GENOMIC DNA]</scope>
    <source>
        <strain evidence="1 2">LMG 26638</strain>
    </source>
</reference>
<reference evidence="1 2" key="3">
    <citation type="submission" date="2019-09" db="EMBL/GenBank/DDBJ databases">
        <title>Taxonomic note: a critical rebuttal of the proposed division of the genus Arcobacter into six genera, emended descriptions of Arcobacter anaerophilus and the genus Arcobacter, and an assessment of genus-level boundaries for Epsilonproteobacteria using in silico genomic comparator tools.</title>
        <authorList>
            <person name="On S.L.W."/>
            <person name="Miller W.G."/>
            <person name="Biggs P."/>
            <person name="Cornelius A."/>
            <person name="Vandamme P."/>
        </authorList>
    </citation>
    <scope>NUCLEOTIDE SEQUENCE [LARGE SCALE GENOMIC DNA]</scope>
    <source>
        <strain evidence="1 2">LMG 26638</strain>
    </source>
</reference>
<dbReference type="InterPro" id="IPR052698">
    <property type="entry name" value="MoCofactor_Util/Proc"/>
</dbReference>
<dbReference type="KEGG" id="apai:APAC_1314"/>
<protein>
    <submittedName>
        <fullName evidence="1">Dehydrogenase maturation factor (XdhC/CoxI/CoxF family)</fullName>
    </submittedName>
</protein>
<gene>
    <name evidence="1" type="primary">coxF</name>
    <name evidence="1" type="ORF">APAC_1314</name>
</gene>
<dbReference type="InterPro" id="IPR003777">
    <property type="entry name" value="XdhC_CoxI"/>
</dbReference>
<dbReference type="Pfam" id="PF02625">
    <property type="entry name" value="XdhC_CoxI"/>
    <property type="match status" value="1"/>
</dbReference>
<organism evidence="1 2">
    <name type="scientific">Malaciobacter pacificus</name>
    <dbReference type="NCBI Taxonomy" id="1080223"/>
    <lineage>
        <taxon>Bacteria</taxon>
        <taxon>Pseudomonadati</taxon>
        <taxon>Campylobacterota</taxon>
        <taxon>Epsilonproteobacteria</taxon>
        <taxon>Campylobacterales</taxon>
        <taxon>Arcobacteraceae</taxon>
        <taxon>Malaciobacter</taxon>
    </lineage>
</organism>
<dbReference type="RefSeq" id="WP_130233367.1">
    <property type="nucleotide sequence ID" value="NZ_BMEF01000027.1"/>
</dbReference>
<keyword evidence="2" id="KW-1185">Reference proteome</keyword>
<name>A0A5C2H641_9BACT</name>
<dbReference type="OrthoDB" id="9815497at2"/>
<sequence>MFRNKQYQKFLEKSKNEKLDIVVTSVIETLGSTFTKSGNIMLVNSKGEFTGVLGSNFLQNKVLESSKLALKTRTIQKFNSIAKDPTSGHGNSKYQSKPFFYRDNYKEIEDYIIAPYSLLIFGSGAHVSPLISMANMMGWKTTVIDLKLKDEYTINADETIELESLDDILSMDLSSYDSSVILSHNPKTDDTYLKALLQTKMHYIGLMGNKKNMQRKKEQFGLENSDRFFAPVGLNIGSYTPQSIALSICAQIESRKNGKI</sequence>